<dbReference type="GO" id="GO:0008107">
    <property type="term" value="F:galactoside 2-alpha-L-fucosyltransferase activity"/>
    <property type="evidence" value="ECO:0007669"/>
    <property type="project" value="InterPro"/>
</dbReference>
<evidence type="ECO:0000256" key="2">
    <source>
        <dbReference type="ARBA" id="ARBA00022679"/>
    </source>
</evidence>
<comment type="caution">
    <text evidence="3">The sequence shown here is derived from an EMBL/GenBank/DDBJ whole genome shotgun (WGS) entry which is preliminary data.</text>
</comment>
<keyword evidence="1" id="KW-0328">Glycosyltransferase</keyword>
<protein>
    <recommendedName>
        <fullName evidence="5">Glycosyl transferase family 11</fullName>
    </recommendedName>
</protein>
<dbReference type="PANTHER" id="PTHR11927">
    <property type="entry name" value="GALACTOSIDE 2-L-FUCOSYLTRANSFERASE"/>
    <property type="match status" value="1"/>
</dbReference>
<gene>
    <name evidence="3" type="ORF">HNQ65_000021</name>
</gene>
<dbReference type="AlphaFoldDB" id="A0A7W8DHZ0"/>
<dbReference type="Gene3D" id="3.40.50.11350">
    <property type="match status" value="1"/>
</dbReference>
<organism evidence="3 4">
    <name type="scientific">Prosthecobacter vanneervenii</name>
    <dbReference type="NCBI Taxonomy" id="48466"/>
    <lineage>
        <taxon>Bacteria</taxon>
        <taxon>Pseudomonadati</taxon>
        <taxon>Verrucomicrobiota</taxon>
        <taxon>Verrucomicrobiia</taxon>
        <taxon>Verrucomicrobiales</taxon>
        <taxon>Verrucomicrobiaceae</taxon>
        <taxon>Prosthecobacter</taxon>
    </lineage>
</organism>
<evidence type="ECO:0000313" key="3">
    <source>
        <dbReference type="EMBL" id="MBB5030467.1"/>
    </source>
</evidence>
<evidence type="ECO:0000313" key="4">
    <source>
        <dbReference type="Proteomes" id="UP000590740"/>
    </source>
</evidence>
<proteinExistence type="predicted"/>
<sequence>MTLVEISGGLGNQLFQYAMARRLALRGDGIMHADLYQLGLPQNQPPRKFRLDLFHSCVQPLPWHCVWRYSKREFLDRLTRRYLPKKLARRLLSLAARRGLKSPCAYRFDACVSGRPKPMLQIGMVVSERQFHFDPEVLDLSGDLLLMGYWQTEKYFADIAPQLRAELQVKTPQTGQNLAVGCQMRAQQSVSLHIRRGDKAVAKDFNGSTAEYHQRAMAWFRERLSNPVFFVFTDDWDWVQQHLPAAPDVIHVNHNSQDQEYEDLRLMSQCRHHIIALSSFSWWGAWLNPSPDKLVVCPPHKRWFNFPNCDTVDIFPDTWVQIDDL</sequence>
<dbReference type="EMBL" id="JACHIG010000001">
    <property type="protein sequence ID" value="MBB5030467.1"/>
    <property type="molecule type" value="Genomic_DNA"/>
</dbReference>
<dbReference type="Proteomes" id="UP000590740">
    <property type="component" value="Unassembled WGS sequence"/>
</dbReference>
<dbReference type="RefSeq" id="WP_184337231.1">
    <property type="nucleotide sequence ID" value="NZ_JACHIG010000001.1"/>
</dbReference>
<keyword evidence="4" id="KW-1185">Reference proteome</keyword>
<evidence type="ECO:0008006" key="5">
    <source>
        <dbReference type="Google" id="ProtNLM"/>
    </source>
</evidence>
<evidence type="ECO:0000256" key="1">
    <source>
        <dbReference type="ARBA" id="ARBA00022676"/>
    </source>
</evidence>
<keyword evidence="2" id="KW-0808">Transferase</keyword>
<accession>A0A7W8DHZ0</accession>
<dbReference type="PANTHER" id="PTHR11927:SF9">
    <property type="entry name" value="L-FUCOSYLTRANSFERASE"/>
    <property type="match status" value="1"/>
</dbReference>
<dbReference type="CDD" id="cd11301">
    <property type="entry name" value="Fut1_Fut2_like"/>
    <property type="match status" value="1"/>
</dbReference>
<dbReference type="GO" id="GO:0005975">
    <property type="term" value="P:carbohydrate metabolic process"/>
    <property type="evidence" value="ECO:0007669"/>
    <property type="project" value="InterPro"/>
</dbReference>
<dbReference type="GO" id="GO:0016020">
    <property type="term" value="C:membrane"/>
    <property type="evidence" value="ECO:0007669"/>
    <property type="project" value="InterPro"/>
</dbReference>
<reference evidence="3 4" key="1">
    <citation type="submission" date="2020-08" db="EMBL/GenBank/DDBJ databases">
        <title>Genomic Encyclopedia of Type Strains, Phase IV (KMG-IV): sequencing the most valuable type-strain genomes for metagenomic binning, comparative biology and taxonomic classification.</title>
        <authorList>
            <person name="Goeker M."/>
        </authorList>
    </citation>
    <scope>NUCLEOTIDE SEQUENCE [LARGE SCALE GENOMIC DNA]</scope>
    <source>
        <strain evidence="3 4">DSM 12252</strain>
    </source>
</reference>
<name>A0A7W8DHZ0_9BACT</name>
<dbReference type="InterPro" id="IPR002516">
    <property type="entry name" value="Glyco_trans_11"/>
</dbReference>
<dbReference type="Pfam" id="PF01531">
    <property type="entry name" value="Glyco_transf_11"/>
    <property type="match status" value="1"/>
</dbReference>